<reference evidence="1 2" key="1">
    <citation type="submission" date="2016-06" db="EMBL/GenBank/DDBJ databases">
        <title>Draft genome sequence of Flavobacterium succinicans strain DD5b.</title>
        <authorList>
            <person name="Poehlein A."/>
            <person name="Daniel R."/>
            <person name="Simeonova D.D."/>
        </authorList>
    </citation>
    <scope>NUCLEOTIDE SEQUENCE [LARGE SCALE GENOMIC DNA]</scope>
    <source>
        <strain evidence="1 2">DD5b</strain>
    </source>
</reference>
<name>A0A199XUY3_9FLAO</name>
<sequence>MFTDKFGIKRMVNLDMQQREHYKCSPSAVYKNGGFWTYFEIAFVLTKSEFNRKLRLPCLYSSSNFKTLLNK</sequence>
<proteinExistence type="predicted"/>
<evidence type="ECO:0000313" key="1">
    <source>
        <dbReference type="EMBL" id="OAZ05583.1"/>
    </source>
</evidence>
<dbReference type="EMBL" id="JMTM01000004">
    <property type="protein sequence ID" value="OAZ05583.1"/>
    <property type="molecule type" value="Genomic_DNA"/>
</dbReference>
<accession>A0A199XUY3</accession>
<keyword evidence="2" id="KW-1185">Reference proteome</keyword>
<dbReference type="PATRIC" id="fig|29536.5.peg.116"/>
<comment type="caution">
    <text evidence="1">The sequence shown here is derived from an EMBL/GenBank/DDBJ whole genome shotgun (WGS) entry which is preliminary data.</text>
</comment>
<organism evidence="1 2">
    <name type="scientific">Flavobacterium succinicans</name>
    <dbReference type="NCBI Taxonomy" id="29536"/>
    <lineage>
        <taxon>Bacteria</taxon>
        <taxon>Pseudomonadati</taxon>
        <taxon>Bacteroidota</taxon>
        <taxon>Flavobacteriia</taxon>
        <taxon>Flavobacteriales</taxon>
        <taxon>Flavobacteriaceae</taxon>
        <taxon>Flavobacterium</taxon>
    </lineage>
</organism>
<dbReference type="Proteomes" id="UP000093807">
    <property type="component" value="Unassembled WGS sequence"/>
</dbReference>
<dbReference type="AlphaFoldDB" id="A0A199XUY3"/>
<evidence type="ECO:0000313" key="2">
    <source>
        <dbReference type="Proteomes" id="UP000093807"/>
    </source>
</evidence>
<protein>
    <submittedName>
        <fullName evidence="1">Uncharacterized protein</fullName>
    </submittedName>
</protein>
<gene>
    <name evidence="1" type="ORF">FLB_01130</name>
</gene>